<gene>
    <name evidence="1" type="ORF">GLOINDRAFT_92479</name>
</gene>
<dbReference type="AlphaFoldDB" id="U9UKI6"/>
<name>U9UKI6_RHIID</name>
<proteinExistence type="predicted"/>
<dbReference type="HOGENOM" id="CLU_000288_7_17_1"/>
<accession>U9UKI6</accession>
<dbReference type="Gene3D" id="1.10.10.1010">
    <property type="entry name" value="Intein homing endonuclease, domain IV"/>
    <property type="match status" value="2"/>
</dbReference>
<protein>
    <submittedName>
        <fullName evidence="1">Uncharacterized protein</fullName>
    </submittedName>
</protein>
<dbReference type="EMBL" id="KI277567">
    <property type="protein sequence ID" value="ESA20192.1"/>
    <property type="molecule type" value="Genomic_DNA"/>
</dbReference>
<sequence length="151" mass="18146">MANWTDGNIIGRNNKNQDWEREGQNMIVELKRLNNPKNITLEFMDESKIFYGMTQISETKDYMIVLNNKCKKYIQLTAHDDAEKILEWIPYNRFYNIKYIAENMYEANWIDGNIIFWCNKNKNWVRKGQNMFVNLRSLNSKIITSEFINEV</sequence>
<organism evidence="1">
    <name type="scientific">Rhizophagus irregularis (strain DAOM 181602 / DAOM 197198 / MUCL 43194)</name>
    <name type="common">Arbuscular mycorrhizal fungus</name>
    <name type="synonym">Glomus intraradices</name>
    <dbReference type="NCBI Taxonomy" id="747089"/>
    <lineage>
        <taxon>Eukaryota</taxon>
        <taxon>Fungi</taxon>
        <taxon>Fungi incertae sedis</taxon>
        <taxon>Mucoromycota</taxon>
        <taxon>Glomeromycotina</taxon>
        <taxon>Glomeromycetes</taxon>
        <taxon>Glomerales</taxon>
        <taxon>Glomeraceae</taxon>
        <taxon>Rhizophagus</taxon>
    </lineage>
</organism>
<reference evidence="1" key="1">
    <citation type="submission" date="2013-07" db="EMBL/GenBank/DDBJ databases">
        <title>The genome of an arbuscular mycorrhizal fungus provides insights into the evolution of the oldest plant symbiosis.</title>
        <authorList>
            <consortium name="DOE Joint Genome Institute"/>
            <person name="Tisserant E."/>
            <person name="Malbreil M."/>
            <person name="Kuo A."/>
            <person name="Kohler A."/>
            <person name="Symeonidi A."/>
            <person name="Balestrini R."/>
            <person name="Charron P."/>
            <person name="Duensing N."/>
            <person name="Frei-dit-Frey N."/>
            <person name="Gianinazzi-Pearson V."/>
            <person name="Gilbert B."/>
            <person name="Handa Y."/>
            <person name="Hijri M."/>
            <person name="Kaul R."/>
            <person name="Kawaguchi M."/>
            <person name="Krajinski F."/>
            <person name="Lammers P."/>
            <person name="Lapierre D."/>
            <person name="Masclaux F.G."/>
            <person name="Murat C."/>
            <person name="Morin E."/>
            <person name="Ndikumana S."/>
            <person name="Pagni M."/>
            <person name="Petitpierre D."/>
            <person name="Requena N."/>
            <person name="Rosikiewicz P."/>
            <person name="Riley R."/>
            <person name="Saito K."/>
            <person name="San Clemente H."/>
            <person name="Shapiro H."/>
            <person name="van Tuinen D."/>
            <person name="Becard G."/>
            <person name="Bonfante P."/>
            <person name="Paszkowski U."/>
            <person name="Shachar-Hill Y."/>
            <person name="Young J.P."/>
            <person name="Sanders I.R."/>
            <person name="Henrissat B."/>
            <person name="Rensing S.A."/>
            <person name="Grigoriev I.V."/>
            <person name="Corradi N."/>
            <person name="Roux C."/>
            <person name="Martin F."/>
        </authorList>
    </citation>
    <scope>NUCLEOTIDE SEQUENCE</scope>
    <source>
        <strain evidence="1">DAOM 197198</strain>
    </source>
</reference>
<evidence type="ECO:0000313" key="1">
    <source>
        <dbReference type="EMBL" id="ESA20192.1"/>
    </source>
</evidence>